<evidence type="ECO:0000256" key="2">
    <source>
        <dbReference type="ARBA" id="ARBA00022692"/>
    </source>
</evidence>
<protein>
    <submittedName>
        <fullName evidence="6">Tellurite resistance protein</fullName>
    </submittedName>
</protein>
<gene>
    <name evidence="6" type="ORF">SAMN05216200_11613</name>
</gene>
<feature type="transmembrane region" description="Helical" evidence="5">
    <location>
        <begin position="231"/>
        <end position="250"/>
    </location>
</feature>
<dbReference type="GO" id="GO:0005886">
    <property type="term" value="C:plasma membrane"/>
    <property type="evidence" value="ECO:0007669"/>
    <property type="project" value="TreeGrafter"/>
</dbReference>
<keyword evidence="2 5" id="KW-0812">Transmembrane</keyword>
<dbReference type="PANTHER" id="PTHR37955:SF1">
    <property type="entry name" value="DEP DOMAIN-CONTAINING PROTEIN"/>
    <property type="match status" value="1"/>
</dbReference>
<organism evidence="6 7">
    <name type="scientific">Oceanicella actignis</name>
    <dbReference type="NCBI Taxonomy" id="1189325"/>
    <lineage>
        <taxon>Bacteria</taxon>
        <taxon>Pseudomonadati</taxon>
        <taxon>Pseudomonadota</taxon>
        <taxon>Alphaproteobacteria</taxon>
        <taxon>Rhodobacterales</taxon>
        <taxon>Paracoccaceae</taxon>
        <taxon>Oceanicella</taxon>
    </lineage>
</organism>
<dbReference type="PANTHER" id="PTHR37955">
    <property type="entry name" value="TELLURITE RESISTANCE PROTEIN TEHA"/>
    <property type="match status" value="1"/>
</dbReference>
<dbReference type="RefSeq" id="WP_072748485.1">
    <property type="nucleotide sequence ID" value="NZ_FOHL01000014.1"/>
</dbReference>
<feature type="transmembrane region" description="Helical" evidence="5">
    <location>
        <begin position="205"/>
        <end position="225"/>
    </location>
</feature>
<feature type="transmembrane region" description="Helical" evidence="5">
    <location>
        <begin position="169"/>
        <end position="193"/>
    </location>
</feature>
<dbReference type="Proteomes" id="UP000184066">
    <property type="component" value="Unassembled WGS sequence"/>
</dbReference>
<dbReference type="Pfam" id="PF03595">
    <property type="entry name" value="SLAC1"/>
    <property type="match status" value="1"/>
</dbReference>
<evidence type="ECO:0000256" key="1">
    <source>
        <dbReference type="ARBA" id="ARBA00004141"/>
    </source>
</evidence>
<keyword evidence="7" id="KW-1185">Reference proteome</keyword>
<dbReference type="EMBL" id="FRDL01000016">
    <property type="protein sequence ID" value="SHN77554.1"/>
    <property type="molecule type" value="Genomic_DNA"/>
</dbReference>
<comment type="subcellular location">
    <subcellularLocation>
        <location evidence="1">Membrane</location>
        <topology evidence="1">Multi-pass membrane protein</topology>
    </subcellularLocation>
</comment>
<dbReference type="AlphaFoldDB" id="A0A1M7U3R7"/>
<feature type="transmembrane region" description="Helical" evidence="5">
    <location>
        <begin position="262"/>
        <end position="280"/>
    </location>
</feature>
<evidence type="ECO:0000256" key="3">
    <source>
        <dbReference type="ARBA" id="ARBA00022989"/>
    </source>
</evidence>
<evidence type="ECO:0000256" key="4">
    <source>
        <dbReference type="ARBA" id="ARBA00023136"/>
    </source>
</evidence>
<feature type="transmembrane region" description="Helical" evidence="5">
    <location>
        <begin position="143"/>
        <end position="163"/>
    </location>
</feature>
<name>A0A1M7U3R7_9RHOB</name>
<feature type="transmembrane region" description="Helical" evidence="5">
    <location>
        <begin position="300"/>
        <end position="325"/>
    </location>
</feature>
<dbReference type="InterPro" id="IPR038665">
    <property type="entry name" value="Voltage-dep_anion_channel_sf"/>
</dbReference>
<proteinExistence type="predicted"/>
<evidence type="ECO:0000256" key="5">
    <source>
        <dbReference type="SAM" id="Phobius"/>
    </source>
</evidence>
<feature type="transmembrane region" description="Helical" evidence="5">
    <location>
        <begin position="46"/>
        <end position="65"/>
    </location>
</feature>
<dbReference type="InterPro" id="IPR004695">
    <property type="entry name" value="SLAC1/Mae1/Ssu1/TehA"/>
</dbReference>
<evidence type="ECO:0000313" key="6">
    <source>
        <dbReference type="EMBL" id="SHN77554.1"/>
    </source>
</evidence>
<dbReference type="STRING" id="1189325.SAMN04488119_11412"/>
<accession>A0A1M7U3R7</accession>
<dbReference type="CDD" id="cd09322">
    <property type="entry name" value="TDT_TehA_like"/>
    <property type="match status" value="1"/>
</dbReference>
<feature type="transmembrane region" description="Helical" evidence="5">
    <location>
        <begin position="85"/>
        <end position="104"/>
    </location>
</feature>
<evidence type="ECO:0000313" key="7">
    <source>
        <dbReference type="Proteomes" id="UP000184066"/>
    </source>
</evidence>
<keyword evidence="3 5" id="KW-1133">Transmembrane helix</keyword>
<dbReference type="InterPro" id="IPR052951">
    <property type="entry name" value="Tellurite_res_ion_channel"/>
</dbReference>
<dbReference type="Gene3D" id="1.50.10.150">
    <property type="entry name" value="Voltage-dependent anion channel"/>
    <property type="match status" value="1"/>
</dbReference>
<keyword evidence="4 5" id="KW-0472">Membrane</keyword>
<sequence>MPAFAAARRRSFPPVLFPTLLGLVGTGLTLRAGARVLGLAPWIGELWLGVASMALLLAGALYLAALARRPARALEDLSPPPARGALAALSMGLMLVGAAAAPALPGAAAALWVGGAALHWVFAGATLHVLLSAPPHLRPVTPALYLPFVGQIVAPIGGAALGFGTASAVLYGSALAVWAALTPLMLAWLRGALAGGGLAPTLRPGLAIFVAPPALAAIGGAALGAPWSEALVLPAWAVALAAALALAPRLGWLAEGGWSPAWGAFTFPLAGLAGATMLAAERLPGAIGGAAGAAAGQGAWWLAALLTAAACATTLRVAAGAALALRDGRLKG</sequence>
<feature type="transmembrane region" description="Helical" evidence="5">
    <location>
        <begin position="110"/>
        <end position="131"/>
    </location>
</feature>
<dbReference type="GO" id="GO:0046583">
    <property type="term" value="F:monoatomic cation efflux transmembrane transporter activity"/>
    <property type="evidence" value="ECO:0007669"/>
    <property type="project" value="TreeGrafter"/>
</dbReference>
<reference evidence="6 7" key="1">
    <citation type="submission" date="2016-12" db="EMBL/GenBank/DDBJ databases">
        <authorList>
            <person name="Song W.-J."/>
            <person name="Kurnit D.M."/>
        </authorList>
    </citation>
    <scope>NUCLEOTIDE SEQUENCE [LARGE SCALE GENOMIC DNA]</scope>
    <source>
        <strain evidence="6 7">CGMCC 1.10808</strain>
    </source>
</reference>
<feature type="transmembrane region" description="Helical" evidence="5">
    <location>
        <begin position="12"/>
        <end position="34"/>
    </location>
</feature>